<keyword evidence="5" id="KW-0677">Repeat</keyword>
<evidence type="ECO:0000256" key="3">
    <source>
        <dbReference type="ARBA" id="ARBA00022692"/>
    </source>
</evidence>
<name>A0AAF1BAN5_DAUCS</name>
<dbReference type="Pfam" id="PF23598">
    <property type="entry name" value="LRR_14"/>
    <property type="match status" value="1"/>
</dbReference>
<gene>
    <name evidence="11" type="ORF">DCAR_0728913</name>
</gene>
<keyword evidence="7" id="KW-0472">Membrane</keyword>
<feature type="domain" description="Disease resistance R13L4/SHOC-2-like LRR" evidence="10">
    <location>
        <begin position="75"/>
        <end position="221"/>
    </location>
</feature>
<evidence type="ECO:0000256" key="6">
    <source>
        <dbReference type="ARBA" id="ARBA00022989"/>
    </source>
</evidence>
<keyword evidence="4" id="KW-0732">Signal</keyword>
<reference evidence="11" key="1">
    <citation type="journal article" date="2016" name="Nat. Genet.">
        <title>A high-quality carrot genome assembly provides new insights into carotenoid accumulation and asterid genome evolution.</title>
        <authorList>
            <person name="Iorizzo M."/>
            <person name="Ellison S."/>
            <person name="Senalik D."/>
            <person name="Zeng P."/>
            <person name="Satapoomin P."/>
            <person name="Huang J."/>
            <person name="Bowman M."/>
            <person name="Iovene M."/>
            <person name="Sanseverino W."/>
            <person name="Cavagnaro P."/>
            <person name="Yildiz M."/>
            <person name="Macko-Podgorni A."/>
            <person name="Moranska E."/>
            <person name="Grzebelus E."/>
            <person name="Grzebelus D."/>
            <person name="Ashrafi H."/>
            <person name="Zheng Z."/>
            <person name="Cheng S."/>
            <person name="Spooner D."/>
            <person name="Van Deynze A."/>
            <person name="Simon P."/>
        </authorList>
    </citation>
    <scope>NUCLEOTIDE SEQUENCE</scope>
    <source>
        <tissue evidence="11">Leaf</tissue>
    </source>
</reference>
<keyword evidence="12" id="KW-1185">Reference proteome</keyword>
<keyword evidence="8" id="KW-0325">Glycoprotein</keyword>
<dbReference type="Proteomes" id="UP000077755">
    <property type="component" value="Chromosome 7"/>
</dbReference>
<evidence type="ECO:0000259" key="9">
    <source>
        <dbReference type="Pfam" id="PF08263"/>
    </source>
</evidence>
<accession>A0AAF1BAN5</accession>
<dbReference type="AlphaFoldDB" id="A0AAF1BAN5"/>
<dbReference type="PANTHER" id="PTHR48063">
    <property type="entry name" value="LRR RECEPTOR-LIKE KINASE"/>
    <property type="match status" value="1"/>
</dbReference>
<dbReference type="Gene3D" id="3.80.10.10">
    <property type="entry name" value="Ribonuclease Inhibitor"/>
    <property type="match status" value="1"/>
</dbReference>
<evidence type="ECO:0000256" key="4">
    <source>
        <dbReference type="ARBA" id="ARBA00022729"/>
    </source>
</evidence>
<evidence type="ECO:0000313" key="12">
    <source>
        <dbReference type="Proteomes" id="UP000077755"/>
    </source>
</evidence>
<keyword evidence="6" id="KW-1133">Transmembrane helix</keyword>
<proteinExistence type="predicted"/>
<evidence type="ECO:0000313" key="11">
    <source>
        <dbReference type="EMBL" id="WOH09456.1"/>
    </source>
</evidence>
<sequence length="311" mass="35129">MKCIEKEKKALLVLKDGVLGAHRHYGLHSWKKEEEDCCLWKGVGCDNHTCHVTRLHLSSLIAPSYVNTTSVGISRSLLDLPYLSYLDLSRNFLGGTTIPRSIGSLTNLVHLDLSVSHIWGSISDHIGNLSNLQYLNLSFNDVDGPIPKFIGSLHNLRYLDLSQSYFSGAIPHELGNLTKLEHLDLANSDLSGGENFKWLYNLSSLTHLDLSGISFAAPSTWADILCSFALVEFEEISVVTNAKVQYLFMDGHVLSNAKPVSHELYKEIKELCLSLRKNSEYLINKFMWRPLENFRPQLHFWIHECKAIGEF</sequence>
<dbReference type="GO" id="GO:0016020">
    <property type="term" value="C:membrane"/>
    <property type="evidence" value="ECO:0007669"/>
    <property type="project" value="UniProtKB-SubCell"/>
</dbReference>
<evidence type="ECO:0000256" key="2">
    <source>
        <dbReference type="ARBA" id="ARBA00022614"/>
    </source>
</evidence>
<dbReference type="InterPro" id="IPR046956">
    <property type="entry name" value="RLP23-like"/>
</dbReference>
<evidence type="ECO:0000256" key="8">
    <source>
        <dbReference type="ARBA" id="ARBA00023180"/>
    </source>
</evidence>
<dbReference type="FunFam" id="3.80.10.10:FF:000400">
    <property type="entry name" value="Nuclear pore complex protein NUP107"/>
    <property type="match status" value="1"/>
</dbReference>
<evidence type="ECO:0000259" key="10">
    <source>
        <dbReference type="Pfam" id="PF23598"/>
    </source>
</evidence>
<reference evidence="11" key="2">
    <citation type="submission" date="2022-03" db="EMBL/GenBank/DDBJ databases">
        <title>Draft title - Genomic analysis of global carrot germplasm unveils the trajectory of domestication and the origin of high carotenoid orange carrot.</title>
        <authorList>
            <person name="Iorizzo M."/>
            <person name="Ellison S."/>
            <person name="Senalik D."/>
            <person name="Macko-Podgorni A."/>
            <person name="Grzebelus D."/>
            <person name="Bostan H."/>
            <person name="Rolling W."/>
            <person name="Curaba J."/>
            <person name="Simon P."/>
        </authorList>
    </citation>
    <scope>NUCLEOTIDE SEQUENCE</scope>
    <source>
        <tissue evidence="11">Leaf</tissue>
    </source>
</reference>
<dbReference type="PANTHER" id="PTHR48063:SF98">
    <property type="entry name" value="LRR RECEPTOR-LIKE SERINE_THREONINE-PROTEIN KINASE FLS2"/>
    <property type="match status" value="1"/>
</dbReference>
<dbReference type="InterPro" id="IPR055414">
    <property type="entry name" value="LRR_R13L4/SHOC2-like"/>
</dbReference>
<dbReference type="InterPro" id="IPR013210">
    <property type="entry name" value="LRR_N_plant-typ"/>
</dbReference>
<dbReference type="SUPFAM" id="SSF52058">
    <property type="entry name" value="L domain-like"/>
    <property type="match status" value="1"/>
</dbReference>
<organism evidence="11 12">
    <name type="scientific">Daucus carota subsp. sativus</name>
    <name type="common">Carrot</name>
    <dbReference type="NCBI Taxonomy" id="79200"/>
    <lineage>
        <taxon>Eukaryota</taxon>
        <taxon>Viridiplantae</taxon>
        <taxon>Streptophyta</taxon>
        <taxon>Embryophyta</taxon>
        <taxon>Tracheophyta</taxon>
        <taxon>Spermatophyta</taxon>
        <taxon>Magnoliopsida</taxon>
        <taxon>eudicotyledons</taxon>
        <taxon>Gunneridae</taxon>
        <taxon>Pentapetalae</taxon>
        <taxon>asterids</taxon>
        <taxon>campanulids</taxon>
        <taxon>Apiales</taxon>
        <taxon>Apiaceae</taxon>
        <taxon>Apioideae</taxon>
        <taxon>Scandiceae</taxon>
        <taxon>Daucinae</taxon>
        <taxon>Daucus</taxon>
        <taxon>Daucus sect. Daucus</taxon>
    </lineage>
</organism>
<protein>
    <recommendedName>
        <fullName evidence="13">Leucine-rich repeat-containing N-terminal plant-type domain-containing protein</fullName>
    </recommendedName>
</protein>
<dbReference type="EMBL" id="CP093349">
    <property type="protein sequence ID" value="WOH09456.1"/>
    <property type="molecule type" value="Genomic_DNA"/>
</dbReference>
<evidence type="ECO:0008006" key="13">
    <source>
        <dbReference type="Google" id="ProtNLM"/>
    </source>
</evidence>
<evidence type="ECO:0000256" key="7">
    <source>
        <dbReference type="ARBA" id="ARBA00023136"/>
    </source>
</evidence>
<comment type="subcellular location">
    <subcellularLocation>
        <location evidence="1">Membrane</location>
        <topology evidence="1">Single-pass type I membrane protein</topology>
    </subcellularLocation>
</comment>
<keyword evidence="2" id="KW-0433">Leucine-rich repeat</keyword>
<dbReference type="Pfam" id="PF08263">
    <property type="entry name" value="LRRNT_2"/>
    <property type="match status" value="1"/>
</dbReference>
<feature type="domain" description="Leucine-rich repeat-containing N-terminal plant-type" evidence="9">
    <location>
        <begin position="6"/>
        <end position="46"/>
    </location>
</feature>
<evidence type="ECO:0000256" key="5">
    <source>
        <dbReference type="ARBA" id="ARBA00022737"/>
    </source>
</evidence>
<evidence type="ECO:0000256" key="1">
    <source>
        <dbReference type="ARBA" id="ARBA00004479"/>
    </source>
</evidence>
<dbReference type="InterPro" id="IPR032675">
    <property type="entry name" value="LRR_dom_sf"/>
</dbReference>
<keyword evidence="3" id="KW-0812">Transmembrane</keyword>